<organism evidence="2 3">
    <name type="scientific">Vibrio owensii</name>
    <dbReference type="NCBI Taxonomy" id="696485"/>
    <lineage>
        <taxon>Bacteria</taxon>
        <taxon>Pseudomonadati</taxon>
        <taxon>Pseudomonadota</taxon>
        <taxon>Gammaproteobacteria</taxon>
        <taxon>Vibrionales</taxon>
        <taxon>Vibrionaceae</taxon>
        <taxon>Vibrio</taxon>
    </lineage>
</organism>
<dbReference type="EMBL" id="CAKMTQ010000007">
    <property type="protein sequence ID" value="CAH1523511.1"/>
    <property type="molecule type" value="Genomic_DNA"/>
</dbReference>
<keyword evidence="1" id="KW-1133">Transmembrane helix</keyword>
<keyword evidence="1" id="KW-0472">Membrane</keyword>
<gene>
    <name evidence="2" type="ORF">THF1D04_150072</name>
</gene>
<dbReference type="Proteomes" id="UP001295420">
    <property type="component" value="Unassembled WGS sequence"/>
</dbReference>
<reference evidence="2" key="1">
    <citation type="submission" date="2022-01" db="EMBL/GenBank/DDBJ databases">
        <authorList>
            <person name="Lagorce A."/>
        </authorList>
    </citation>
    <scope>NUCLEOTIDE SEQUENCE</scope>
    <source>
        <strain evidence="2">Th15_F1_D04</strain>
    </source>
</reference>
<evidence type="ECO:0000313" key="3">
    <source>
        <dbReference type="Proteomes" id="UP001295420"/>
    </source>
</evidence>
<evidence type="ECO:0000256" key="1">
    <source>
        <dbReference type="SAM" id="Phobius"/>
    </source>
</evidence>
<proteinExistence type="predicted"/>
<comment type="caution">
    <text evidence="2">The sequence shown here is derived from an EMBL/GenBank/DDBJ whole genome shotgun (WGS) entry which is preliminary data.</text>
</comment>
<protein>
    <submittedName>
        <fullName evidence="2">Uncharacterized protein</fullName>
    </submittedName>
</protein>
<accession>A0AAU9Q1X3</accession>
<dbReference type="AlphaFoldDB" id="A0AAU9Q1X3"/>
<evidence type="ECO:0000313" key="2">
    <source>
        <dbReference type="EMBL" id="CAH1523511.1"/>
    </source>
</evidence>
<name>A0AAU9Q1X3_9VIBR</name>
<feature type="transmembrane region" description="Helical" evidence="1">
    <location>
        <begin position="6"/>
        <end position="28"/>
    </location>
</feature>
<keyword evidence="1" id="KW-0812">Transmembrane</keyword>
<sequence length="63" mass="7426">MHKKVFVSFIFHYYFVICSLRLMHFILLSGRTSTNNYMDVNNENENSSRCSGGTSMWFSSFRS</sequence>